<dbReference type="HOGENOM" id="CLU_033082_3_0_1"/>
<dbReference type="PROSITE" id="PS50097">
    <property type="entry name" value="BTB"/>
    <property type="match status" value="1"/>
</dbReference>
<dbReference type="EMBL" id="KB445803">
    <property type="protein sequence ID" value="EMD34217.1"/>
    <property type="molecule type" value="Genomic_DNA"/>
</dbReference>
<evidence type="ECO:0000313" key="3">
    <source>
        <dbReference type="Proteomes" id="UP000016930"/>
    </source>
</evidence>
<proteinExistence type="predicted"/>
<feature type="domain" description="BTB" evidence="1">
    <location>
        <begin position="20"/>
        <end position="91"/>
    </location>
</feature>
<evidence type="ECO:0000313" key="2">
    <source>
        <dbReference type="EMBL" id="EMD34217.1"/>
    </source>
</evidence>
<evidence type="ECO:0000259" key="1">
    <source>
        <dbReference type="PROSITE" id="PS50097"/>
    </source>
</evidence>
<dbReference type="InterPro" id="IPR000210">
    <property type="entry name" value="BTB/POZ_dom"/>
</dbReference>
<name>M2R743_CERS8</name>
<reference evidence="2 3" key="1">
    <citation type="journal article" date="2012" name="Proc. Natl. Acad. Sci. U.S.A.">
        <title>Comparative genomics of Ceriporiopsis subvermispora and Phanerochaete chrysosporium provide insight into selective ligninolysis.</title>
        <authorList>
            <person name="Fernandez-Fueyo E."/>
            <person name="Ruiz-Duenas F.J."/>
            <person name="Ferreira P."/>
            <person name="Floudas D."/>
            <person name="Hibbett D.S."/>
            <person name="Canessa P."/>
            <person name="Larrondo L.F."/>
            <person name="James T.Y."/>
            <person name="Seelenfreund D."/>
            <person name="Lobos S."/>
            <person name="Polanco R."/>
            <person name="Tello M."/>
            <person name="Honda Y."/>
            <person name="Watanabe T."/>
            <person name="Watanabe T."/>
            <person name="Ryu J.S."/>
            <person name="Kubicek C.P."/>
            <person name="Schmoll M."/>
            <person name="Gaskell J."/>
            <person name="Hammel K.E."/>
            <person name="St John F.J."/>
            <person name="Vanden Wymelenberg A."/>
            <person name="Sabat G."/>
            <person name="Splinter BonDurant S."/>
            <person name="Syed K."/>
            <person name="Yadav J.S."/>
            <person name="Doddapaneni H."/>
            <person name="Subramanian V."/>
            <person name="Lavin J.L."/>
            <person name="Oguiza J.A."/>
            <person name="Perez G."/>
            <person name="Pisabarro A.G."/>
            <person name="Ramirez L."/>
            <person name="Santoyo F."/>
            <person name="Master E."/>
            <person name="Coutinho P.M."/>
            <person name="Henrissat B."/>
            <person name="Lombard V."/>
            <person name="Magnuson J.K."/>
            <person name="Kuees U."/>
            <person name="Hori C."/>
            <person name="Igarashi K."/>
            <person name="Samejima M."/>
            <person name="Held B.W."/>
            <person name="Barry K.W."/>
            <person name="LaButti K.M."/>
            <person name="Lapidus A."/>
            <person name="Lindquist E.A."/>
            <person name="Lucas S.M."/>
            <person name="Riley R."/>
            <person name="Salamov A.A."/>
            <person name="Hoffmeister D."/>
            <person name="Schwenk D."/>
            <person name="Hadar Y."/>
            <person name="Yarden O."/>
            <person name="de Vries R.P."/>
            <person name="Wiebenga A."/>
            <person name="Stenlid J."/>
            <person name="Eastwood D."/>
            <person name="Grigoriev I.V."/>
            <person name="Berka R.M."/>
            <person name="Blanchette R.A."/>
            <person name="Kersten P."/>
            <person name="Martinez A.T."/>
            <person name="Vicuna R."/>
            <person name="Cullen D."/>
        </authorList>
    </citation>
    <scope>NUCLEOTIDE SEQUENCE [LARGE SCALE GENOMIC DNA]</scope>
    <source>
        <strain evidence="2 3">B</strain>
    </source>
</reference>
<protein>
    <recommendedName>
        <fullName evidence="1">BTB domain-containing protein</fullName>
    </recommendedName>
</protein>
<gene>
    <name evidence="2" type="ORF">CERSUDRAFT_140580</name>
</gene>
<sequence>MADADSSSMKHSNEFWYLDGNVVLIAGEIAFRVFRGQLSQHSDIFRDLFEIPQSSSMEQLDGCPVVRLYDDPNDIIHILRALFPGEHSFSWLMPRPQFAVVSAWIRLGDKYNIRGLRDHGLELLKKIFSDNFPERFGTAEEYLKKAPIEIDIRDAPKVVYLSRLTDTPSLLPLAFYMCCQMVPEDFVGCTTTDIVHERLSADDAVRCLKGADALSHVAIQSCFVVLSEPNPDCTRKGHPDLCSKLLQFHLRVIGLTVGQNRHNLMCRAVLDDREPDLRDVVHNSRVCNACMERTYTKYKEERMRIWDVLPTFFDLEERLADGVLSVGPNS</sequence>
<keyword evidence="3" id="KW-1185">Reference proteome</keyword>
<dbReference type="Proteomes" id="UP000016930">
    <property type="component" value="Unassembled WGS sequence"/>
</dbReference>
<organism evidence="2 3">
    <name type="scientific">Ceriporiopsis subvermispora (strain B)</name>
    <name type="common">White-rot fungus</name>
    <name type="synonym">Gelatoporia subvermispora</name>
    <dbReference type="NCBI Taxonomy" id="914234"/>
    <lineage>
        <taxon>Eukaryota</taxon>
        <taxon>Fungi</taxon>
        <taxon>Dikarya</taxon>
        <taxon>Basidiomycota</taxon>
        <taxon>Agaricomycotina</taxon>
        <taxon>Agaricomycetes</taxon>
        <taxon>Polyporales</taxon>
        <taxon>Gelatoporiaceae</taxon>
        <taxon>Gelatoporia</taxon>
    </lineage>
</organism>
<dbReference type="AlphaFoldDB" id="M2R743"/>
<dbReference type="OrthoDB" id="3036049at2759"/>
<dbReference type="STRING" id="914234.M2R743"/>
<accession>M2R743</accession>